<gene>
    <name evidence="5" type="ORF">EDD58_11075</name>
</gene>
<dbReference type="Gene3D" id="3.40.50.720">
    <property type="entry name" value="NAD(P)-binding Rossmann-like Domain"/>
    <property type="match status" value="2"/>
</dbReference>
<evidence type="ECO:0000256" key="2">
    <source>
        <dbReference type="ARBA" id="ARBA00023002"/>
    </source>
</evidence>
<feature type="domain" description="D-isomer specific 2-hydroxyacid dehydrogenase NAD-binding" evidence="4">
    <location>
        <begin position="105"/>
        <end position="279"/>
    </location>
</feature>
<evidence type="ECO:0000256" key="3">
    <source>
        <dbReference type="ARBA" id="ARBA00023027"/>
    </source>
</evidence>
<dbReference type="Proteomes" id="UP000294937">
    <property type="component" value="Unassembled WGS sequence"/>
</dbReference>
<reference evidence="5 6" key="1">
    <citation type="submission" date="2019-03" db="EMBL/GenBank/DDBJ databases">
        <title>Genomic Encyclopedia of Type Strains, Phase IV (KMG-IV): sequencing the most valuable type-strain genomes for metagenomic binning, comparative biology and taxonomic classification.</title>
        <authorList>
            <person name="Goeker M."/>
        </authorList>
    </citation>
    <scope>NUCLEOTIDE SEQUENCE [LARGE SCALE GENOMIC DNA]</scope>
    <source>
        <strain evidence="5 6">DSM 45707</strain>
    </source>
</reference>
<evidence type="ECO:0000259" key="4">
    <source>
        <dbReference type="Pfam" id="PF02826"/>
    </source>
</evidence>
<dbReference type="OrthoDB" id="9805416at2"/>
<dbReference type="PANTHER" id="PTHR43333:SF1">
    <property type="entry name" value="D-ISOMER SPECIFIC 2-HYDROXYACID DEHYDROGENASE NAD-BINDING DOMAIN-CONTAINING PROTEIN"/>
    <property type="match status" value="1"/>
</dbReference>
<accession>A0A4R3L280</accession>
<dbReference type="AlphaFoldDB" id="A0A4R3L280"/>
<evidence type="ECO:0000313" key="5">
    <source>
        <dbReference type="EMBL" id="TCS92848.1"/>
    </source>
</evidence>
<keyword evidence="3" id="KW-0520">NAD</keyword>
<dbReference type="CDD" id="cd05300">
    <property type="entry name" value="2-Hacid_dh_1"/>
    <property type="match status" value="1"/>
</dbReference>
<name>A0A4R3L280_9BACL</name>
<dbReference type="Pfam" id="PF02826">
    <property type="entry name" value="2-Hacid_dh_C"/>
    <property type="match status" value="1"/>
</dbReference>
<dbReference type="FunFam" id="3.40.50.720:FF:000203">
    <property type="entry name" value="D-3-phosphoglycerate dehydrogenase (SerA)"/>
    <property type="match status" value="1"/>
</dbReference>
<dbReference type="RefSeq" id="WP_131926487.1">
    <property type="nucleotide sequence ID" value="NZ_SMAG01000010.1"/>
</dbReference>
<organism evidence="5 6">
    <name type="scientific">Hazenella coriacea</name>
    <dbReference type="NCBI Taxonomy" id="1179467"/>
    <lineage>
        <taxon>Bacteria</taxon>
        <taxon>Bacillati</taxon>
        <taxon>Bacillota</taxon>
        <taxon>Bacilli</taxon>
        <taxon>Bacillales</taxon>
        <taxon>Thermoactinomycetaceae</taxon>
        <taxon>Hazenella</taxon>
    </lineage>
</organism>
<dbReference type="SUPFAM" id="SSF52283">
    <property type="entry name" value="Formate/glycerate dehydrogenase catalytic domain-like"/>
    <property type="match status" value="1"/>
</dbReference>
<dbReference type="InterPro" id="IPR036291">
    <property type="entry name" value="NAD(P)-bd_dom_sf"/>
</dbReference>
<dbReference type="InterPro" id="IPR006140">
    <property type="entry name" value="D-isomer_DH_NAD-bd"/>
</dbReference>
<keyword evidence="2" id="KW-0560">Oxidoreductase</keyword>
<dbReference type="SUPFAM" id="SSF51735">
    <property type="entry name" value="NAD(P)-binding Rossmann-fold domains"/>
    <property type="match status" value="1"/>
</dbReference>
<proteinExistence type="inferred from homology"/>
<evidence type="ECO:0000256" key="1">
    <source>
        <dbReference type="ARBA" id="ARBA00005854"/>
    </source>
</evidence>
<keyword evidence="6" id="KW-1185">Reference proteome</keyword>
<comment type="caution">
    <text evidence="5">The sequence shown here is derived from an EMBL/GenBank/DDBJ whole genome shotgun (WGS) entry which is preliminary data.</text>
</comment>
<dbReference type="GO" id="GO:0016616">
    <property type="term" value="F:oxidoreductase activity, acting on the CH-OH group of donors, NAD or NADP as acceptor"/>
    <property type="evidence" value="ECO:0007669"/>
    <property type="project" value="InterPro"/>
</dbReference>
<comment type="similarity">
    <text evidence="1">Belongs to the D-isomer specific 2-hydroxyacid dehydrogenase family.</text>
</comment>
<protein>
    <submittedName>
        <fullName evidence="5">Phosphoglycerate dehydrogenase-like enzyme</fullName>
    </submittedName>
</protein>
<dbReference type="EMBL" id="SMAG01000010">
    <property type="protein sequence ID" value="TCS92848.1"/>
    <property type="molecule type" value="Genomic_DNA"/>
</dbReference>
<dbReference type="InterPro" id="IPR029752">
    <property type="entry name" value="D-isomer_DH_CS1"/>
</dbReference>
<dbReference type="PANTHER" id="PTHR43333">
    <property type="entry name" value="2-HACID_DH_C DOMAIN-CONTAINING PROTEIN"/>
    <property type="match status" value="1"/>
</dbReference>
<dbReference type="GO" id="GO:0051287">
    <property type="term" value="F:NAD binding"/>
    <property type="evidence" value="ECO:0007669"/>
    <property type="project" value="InterPro"/>
</dbReference>
<evidence type="ECO:0000313" key="6">
    <source>
        <dbReference type="Proteomes" id="UP000294937"/>
    </source>
</evidence>
<sequence length="317" mass="35843">MVHVVSTAKMSEKHQLLCKETFPGIRFSFFNEISEARGALPEAEVLITYGEDLTDEVIDKCTKLRWIQVISAGLECMPFQALQKKNIHVTNARGIHAIPMAEYVMAVLLQITRCTIPLMDRQRARHWDRSIRTGELAGKQIGIIGAGAIGQAIAERAKAFQMKTIGCNTDGHVRPNFDQMVQTQQVDELLTYSDFVVVTVPLTPETHHWIDEQKLNMMKPSAYLIHIARGAVVQESALLHLLQQEKIAGAVIDVFEQEPLPPEHPFWDLPNVILTPHLSGRSPLYMTRAMEIFIHNMKVYQNQIGNWINPIDLSKGY</sequence>
<dbReference type="PROSITE" id="PS00065">
    <property type="entry name" value="D_2_HYDROXYACID_DH_1"/>
    <property type="match status" value="1"/>
</dbReference>